<dbReference type="GO" id="GO:0005886">
    <property type="term" value="C:plasma membrane"/>
    <property type="evidence" value="ECO:0007669"/>
    <property type="project" value="UniProtKB-SubCell"/>
</dbReference>
<dbReference type="InterPro" id="IPR003740">
    <property type="entry name" value="YitT"/>
</dbReference>
<protein>
    <submittedName>
        <fullName evidence="8">YitT family protein</fullName>
    </submittedName>
</protein>
<keyword evidence="4 6" id="KW-1133">Transmembrane helix</keyword>
<evidence type="ECO:0000256" key="5">
    <source>
        <dbReference type="ARBA" id="ARBA00023136"/>
    </source>
</evidence>
<evidence type="ECO:0000256" key="3">
    <source>
        <dbReference type="ARBA" id="ARBA00022692"/>
    </source>
</evidence>
<evidence type="ECO:0000313" key="9">
    <source>
        <dbReference type="Proteomes" id="UP000254634"/>
    </source>
</evidence>
<evidence type="ECO:0000256" key="4">
    <source>
        <dbReference type="ARBA" id="ARBA00022989"/>
    </source>
</evidence>
<sequence>MKIKNALVIILGAAIFAFGINYLVIPNHLYEGGATGITLITYYLLKIPVSLMNLVINIPLFILAWRLLGARTLYYSLLGTFSVSAWLYVFERIPFIIDLDNDILITSLLAGLMSGVGLGIIFNAGGTTGGTDIVARIVGKYSNFSIGRLMLIVDACVLLFVLLVFKDTRMVVYTLIFVFIAARIIDLIAEGGGYAGKGFLIVTPKWEELAQIINKELVRGVTLLNGQGHFTKADYKIIYCVVARNEIRQMKEIIAKVDPHAFTTITDAHEILGEGFTLDENKQPIQR</sequence>
<feature type="transmembrane region" description="Helical" evidence="6">
    <location>
        <begin position="45"/>
        <end position="65"/>
    </location>
</feature>
<reference evidence="8" key="1">
    <citation type="submission" date="2018-06" db="EMBL/GenBank/DDBJ databases">
        <authorList>
            <consortium name="Pathogen Informatics"/>
            <person name="Doyle S."/>
        </authorList>
    </citation>
    <scope>NUCLEOTIDE SEQUENCE [LARGE SCALE GENOMIC DNA]</scope>
    <source>
        <strain evidence="8">NCTC13765</strain>
    </source>
</reference>
<comment type="subcellular location">
    <subcellularLocation>
        <location evidence="1">Cell membrane</location>
        <topology evidence="1">Multi-pass membrane protein</topology>
    </subcellularLocation>
</comment>
<dbReference type="CDD" id="cd16380">
    <property type="entry name" value="YitT_C"/>
    <property type="match status" value="1"/>
</dbReference>
<dbReference type="RefSeq" id="WP_018372093.1">
    <property type="nucleotide sequence ID" value="NZ_UHFR01000005.1"/>
</dbReference>
<dbReference type="PIRSF" id="PIRSF006483">
    <property type="entry name" value="Membrane_protein_YitT"/>
    <property type="match status" value="1"/>
</dbReference>
<dbReference type="AlphaFoldDB" id="A0A380L0L6"/>
<dbReference type="PANTHER" id="PTHR33545:SF10">
    <property type="entry name" value="UPF0750 MEMBRANE PROTEIN YPJC"/>
    <property type="match status" value="1"/>
</dbReference>
<dbReference type="InterPro" id="IPR015867">
    <property type="entry name" value="N-reg_PII/ATP_PRibTrfase_C"/>
</dbReference>
<dbReference type="Pfam" id="PF02588">
    <property type="entry name" value="YitT_membrane"/>
    <property type="match status" value="1"/>
</dbReference>
<dbReference type="STRING" id="1123307.GCA_000380065_01387"/>
<dbReference type="EMBL" id="UHFR01000005">
    <property type="protein sequence ID" value="SUN76894.1"/>
    <property type="molecule type" value="Genomic_DNA"/>
</dbReference>
<keyword evidence="3 6" id="KW-0812">Transmembrane</keyword>
<dbReference type="OrthoDB" id="1758221at2"/>
<evidence type="ECO:0000256" key="2">
    <source>
        <dbReference type="ARBA" id="ARBA00022475"/>
    </source>
</evidence>
<evidence type="ECO:0000256" key="1">
    <source>
        <dbReference type="ARBA" id="ARBA00004651"/>
    </source>
</evidence>
<feature type="transmembrane region" description="Helical" evidence="6">
    <location>
        <begin position="72"/>
        <end position="91"/>
    </location>
</feature>
<dbReference type="InterPro" id="IPR019264">
    <property type="entry name" value="DUF2179"/>
</dbReference>
<evidence type="ECO:0000313" key="8">
    <source>
        <dbReference type="EMBL" id="SUN76894.1"/>
    </source>
</evidence>
<accession>A0A380L0L6</accession>
<dbReference type="Gene3D" id="3.30.70.120">
    <property type="match status" value="1"/>
</dbReference>
<evidence type="ECO:0000259" key="7">
    <source>
        <dbReference type="Pfam" id="PF10035"/>
    </source>
</evidence>
<dbReference type="PANTHER" id="PTHR33545">
    <property type="entry name" value="UPF0750 MEMBRANE PROTEIN YITT-RELATED"/>
    <property type="match status" value="1"/>
</dbReference>
<feature type="transmembrane region" description="Helical" evidence="6">
    <location>
        <begin position="7"/>
        <end position="25"/>
    </location>
</feature>
<proteinExistence type="predicted"/>
<keyword evidence="5 6" id="KW-0472">Membrane</keyword>
<dbReference type="InterPro" id="IPR051461">
    <property type="entry name" value="UPF0750_membrane"/>
</dbReference>
<name>A0A380L0L6_9STRE</name>
<evidence type="ECO:0000256" key="6">
    <source>
        <dbReference type="SAM" id="Phobius"/>
    </source>
</evidence>
<dbReference type="Proteomes" id="UP000254634">
    <property type="component" value="Unassembled WGS sequence"/>
</dbReference>
<organism evidence="8 9">
    <name type="scientific">Streptococcus massiliensis</name>
    <dbReference type="NCBI Taxonomy" id="313439"/>
    <lineage>
        <taxon>Bacteria</taxon>
        <taxon>Bacillati</taxon>
        <taxon>Bacillota</taxon>
        <taxon>Bacilli</taxon>
        <taxon>Lactobacillales</taxon>
        <taxon>Streptococcaceae</taxon>
        <taxon>Streptococcus</taxon>
    </lineage>
</organism>
<feature type="transmembrane region" description="Helical" evidence="6">
    <location>
        <begin position="146"/>
        <end position="165"/>
    </location>
</feature>
<feature type="domain" description="DUF2179" evidence="7">
    <location>
        <begin position="219"/>
        <end position="273"/>
    </location>
</feature>
<gene>
    <name evidence="8" type="ORF">NCTC13765_01395</name>
</gene>
<keyword evidence="2" id="KW-1003">Cell membrane</keyword>
<dbReference type="Pfam" id="PF10035">
    <property type="entry name" value="DUF2179"/>
    <property type="match status" value="1"/>
</dbReference>
<feature type="transmembrane region" description="Helical" evidence="6">
    <location>
        <begin position="171"/>
        <end position="189"/>
    </location>
</feature>
<keyword evidence="9" id="KW-1185">Reference proteome</keyword>
<feature type="transmembrane region" description="Helical" evidence="6">
    <location>
        <begin position="103"/>
        <end position="125"/>
    </location>
</feature>